<protein>
    <submittedName>
        <fullName evidence="2">Uncharacterized protein</fullName>
    </submittedName>
</protein>
<accession>A0A1B0C759</accession>
<organism evidence="2 3">
    <name type="scientific">Glossina palpalis gambiensis</name>
    <dbReference type="NCBI Taxonomy" id="67801"/>
    <lineage>
        <taxon>Eukaryota</taxon>
        <taxon>Metazoa</taxon>
        <taxon>Ecdysozoa</taxon>
        <taxon>Arthropoda</taxon>
        <taxon>Hexapoda</taxon>
        <taxon>Insecta</taxon>
        <taxon>Pterygota</taxon>
        <taxon>Neoptera</taxon>
        <taxon>Endopterygota</taxon>
        <taxon>Diptera</taxon>
        <taxon>Brachycera</taxon>
        <taxon>Muscomorpha</taxon>
        <taxon>Hippoboscoidea</taxon>
        <taxon>Glossinidae</taxon>
        <taxon>Glossina</taxon>
    </lineage>
</organism>
<sequence>MTGIVLSWYLSIQKVVDVKAIAYYANSNICLIHAKFMIYRKAARKKL</sequence>
<dbReference type="EMBL" id="JXJN01027668">
    <property type="status" value="NOT_ANNOTATED_CDS"/>
    <property type="molecule type" value="Genomic_DNA"/>
</dbReference>
<keyword evidence="1" id="KW-0472">Membrane</keyword>
<keyword evidence="1" id="KW-0812">Transmembrane</keyword>
<dbReference type="Proteomes" id="UP000092460">
    <property type="component" value="Unassembled WGS sequence"/>
</dbReference>
<evidence type="ECO:0000313" key="3">
    <source>
        <dbReference type="Proteomes" id="UP000092460"/>
    </source>
</evidence>
<evidence type="ECO:0000313" key="2">
    <source>
        <dbReference type="EnsemblMetazoa" id="GPPI051017-PA"/>
    </source>
</evidence>
<name>A0A1B0C759_9MUSC</name>
<evidence type="ECO:0000256" key="1">
    <source>
        <dbReference type="SAM" id="Phobius"/>
    </source>
</evidence>
<feature type="transmembrane region" description="Helical" evidence="1">
    <location>
        <begin position="20"/>
        <end position="38"/>
    </location>
</feature>
<dbReference type="AlphaFoldDB" id="A0A1B0C759"/>
<reference evidence="2" key="2">
    <citation type="submission" date="2020-05" db="UniProtKB">
        <authorList>
            <consortium name="EnsemblMetazoa"/>
        </authorList>
    </citation>
    <scope>IDENTIFICATION</scope>
    <source>
        <strain evidence="2">IAEA</strain>
    </source>
</reference>
<dbReference type="VEuPathDB" id="VectorBase:GPPI051017"/>
<reference evidence="3" key="1">
    <citation type="submission" date="2015-01" db="EMBL/GenBank/DDBJ databases">
        <authorList>
            <person name="Aksoy S."/>
            <person name="Warren W."/>
            <person name="Wilson R.K."/>
        </authorList>
    </citation>
    <scope>NUCLEOTIDE SEQUENCE [LARGE SCALE GENOMIC DNA]</scope>
    <source>
        <strain evidence="3">IAEA</strain>
    </source>
</reference>
<keyword evidence="1" id="KW-1133">Transmembrane helix</keyword>
<proteinExistence type="predicted"/>
<keyword evidence="3" id="KW-1185">Reference proteome</keyword>
<dbReference type="EnsemblMetazoa" id="GPPI051017-RA">
    <property type="protein sequence ID" value="GPPI051017-PA"/>
    <property type="gene ID" value="GPPI051017"/>
</dbReference>